<feature type="transmembrane region" description="Helical" evidence="1">
    <location>
        <begin position="100"/>
        <end position="123"/>
    </location>
</feature>
<name>A0A1T4YW21_9BACL</name>
<keyword evidence="3" id="KW-1185">Reference proteome</keyword>
<dbReference type="RefSeq" id="WP_078818657.1">
    <property type="nucleotide sequence ID" value="NZ_FUYJ01000010.1"/>
</dbReference>
<reference evidence="3" key="1">
    <citation type="submission" date="2017-02" db="EMBL/GenBank/DDBJ databases">
        <authorList>
            <person name="Varghese N."/>
            <person name="Submissions S."/>
        </authorList>
    </citation>
    <scope>NUCLEOTIDE SEQUENCE [LARGE SCALE GENOMIC DNA]</scope>
    <source>
        <strain evidence="3">DSM 23966</strain>
    </source>
</reference>
<feature type="transmembrane region" description="Helical" evidence="1">
    <location>
        <begin position="48"/>
        <end position="71"/>
    </location>
</feature>
<keyword evidence="1" id="KW-0812">Transmembrane</keyword>
<feature type="transmembrane region" description="Helical" evidence="1">
    <location>
        <begin position="230"/>
        <end position="255"/>
    </location>
</feature>
<accession>A0A1T4YW21</accession>
<organism evidence="2 3">
    <name type="scientific">Sporosarcina newyorkensis</name>
    <dbReference type="NCBI Taxonomy" id="759851"/>
    <lineage>
        <taxon>Bacteria</taxon>
        <taxon>Bacillati</taxon>
        <taxon>Bacillota</taxon>
        <taxon>Bacilli</taxon>
        <taxon>Bacillales</taxon>
        <taxon>Caryophanaceae</taxon>
        <taxon>Sporosarcina</taxon>
    </lineage>
</organism>
<keyword evidence="1" id="KW-1133">Transmembrane helix</keyword>
<proteinExistence type="predicted"/>
<protein>
    <recommendedName>
        <fullName evidence="4">ABC-2 family transporter protein</fullName>
    </recommendedName>
</protein>
<feature type="transmembrane region" description="Helical" evidence="1">
    <location>
        <begin position="143"/>
        <end position="165"/>
    </location>
</feature>
<evidence type="ECO:0008006" key="4">
    <source>
        <dbReference type="Google" id="ProtNLM"/>
    </source>
</evidence>
<dbReference type="AlphaFoldDB" id="A0A1T4YW21"/>
<gene>
    <name evidence="2" type="ORF">SAMN04244570_0045</name>
</gene>
<sequence>MKTWKGLWKKEWQMMRGWLSATTVIAILLIIVSSSALSFLVEGKLVVSFMLGISLMMMTLIVVCVPVSLLLNSLWIEWNRPDVWLHSPQTIYQLFGCKTVFASVIGFVSMIVPGVTLALYASIFDASITEVGVAKFIGMMYTFISSVFLGAVGLMLIGLFLAVVYRVIKSYVRRGAFFIWLIVLFILMWLFQTALESKLYQKIVHLGQFSTYTDSRNISVGNFYFAQSTMALYAGQIFVVVGFLAFLFVSSAWLFEKKVRL</sequence>
<dbReference type="Proteomes" id="UP000190042">
    <property type="component" value="Unassembled WGS sequence"/>
</dbReference>
<evidence type="ECO:0000313" key="3">
    <source>
        <dbReference type="Proteomes" id="UP000190042"/>
    </source>
</evidence>
<feature type="transmembrane region" description="Helical" evidence="1">
    <location>
        <begin position="177"/>
        <end position="195"/>
    </location>
</feature>
<dbReference type="EMBL" id="FUYJ01000010">
    <property type="protein sequence ID" value="SKB05972.1"/>
    <property type="molecule type" value="Genomic_DNA"/>
</dbReference>
<evidence type="ECO:0000313" key="2">
    <source>
        <dbReference type="EMBL" id="SKB05972.1"/>
    </source>
</evidence>
<keyword evidence="1" id="KW-0472">Membrane</keyword>
<evidence type="ECO:0000256" key="1">
    <source>
        <dbReference type="SAM" id="Phobius"/>
    </source>
</evidence>